<sequence length="224" mass="23639">MAVLAVLTAVVSMTQATAGRPQSKHHCQLRLDKELQIALVHERRGVGVIHQPRCVTILLAAGKYVARHHLTHRGIVIAVNHRRHDGTTTVIVMDAVAVQAQIGEIVAMIGTGVMHVKRAESVTSVIMAVNMTGTEHGGRMMIAPRAATGAGAGAVTVVMAAVIHGMCLGKVQHESAEETKMTCVHGTVVGATAGDMIIERSSASFLCACASDGLEKVDVYETRL</sequence>
<evidence type="ECO:0000313" key="2">
    <source>
        <dbReference type="EMBL" id="GLI69086.1"/>
    </source>
</evidence>
<comment type="caution">
    <text evidence="2">The sequence shown here is derived from an EMBL/GenBank/DDBJ whole genome shotgun (WGS) entry which is preliminary data.</text>
</comment>
<keyword evidence="3" id="KW-1185">Reference proteome</keyword>
<protein>
    <recommendedName>
        <fullName evidence="4">Secreted protein</fullName>
    </recommendedName>
</protein>
<accession>A0ABQ5SHI0</accession>
<evidence type="ECO:0000256" key="1">
    <source>
        <dbReference type="SAM" id="SignalP"/>
    </source>
</evidence>
<name>A0ABQ5SHI0_9CHLO</name>
<evidence type="ECO:0000313" key="3">
    <source>
        <dbReference type="Proteomes" id="UP001165090"/>
    </source>
</evidence>
<evidence type="ECO:0008006" key="4">
    <source>
        <dbReference type="Google" id="ProtNLM"/>
    </source>
</evidence>
<feature type="chain" id="PRO_5047086922" description="Secreted protein" evidence="1">
    <location>
        <begin position="19"/>
        <end position="224"/>
    </location>
</feature>
<keyword evidence="1" id="KW-0732">Signal</keyword>
<organism evidence="2 3">
    <name type="scientific">Volvox africanus</name>
    <dbReference type="NCBI Taxonomy" id="51714"/>
    <lineage>
        <taxon>Eukaryota</taxon>
        <taxon>Viridiplantae</taxon>
        <taxon>Chlorophyta</taxon>
        <taxon>core chlorophytes</taxon>
        <taxon>Chlorophyceae</taxon>
        <taxon>CS clade</taxon>
        <taxon>Chlamydomonadales</taxon>
        <taxon>Volvocaceae</taxon>
        <taxon>Volvox</taxon>
    </lineage>
</organism>
<reference evidence="2 3" key="1">
    <citation type="journal article" date="2023" name="IScience">
        <title>Expanded male sex-determining region conserved during the evolution of homothallism in the green alga Volvox.</title>
        <authorList>
            <person name="Yamamoto K."/>
            <person name="Matsuzaki R."/>
            <person name="Mahakham W."/>
            <person name="Heman W."/>
            <person name="Sekimoto H."/>
            <person name="Kawachi M."/>
            <person name="Minakuchi Y."/>
            <person name="Toyoda A."/>
            <person name="Nozaki H."/>
        </authorList>
    </citation>
    <scope>NUCLEOTIDE SEQUENCE [LARGE SCALE GENOMIC DNA]</scope>
    <source>
        <strain evidence="2 3">NIES-4468</strain>
    </source>
</reference>
<dbReference type="Proteomes" id="UP001165090">
    <property type="component" value="Unassembled WGS sequence"/>
</dbReference>
<feature type="signal peptide" evidence="1">
    <location>
        <begin position="1"/>
        <end position="18"/>
    </location>
</feature>
<gene>
    <name evidence="2" type="ORF">VaNZ11_013631</name>
</gene>
<proteinExistence type="predicted"/>
<dbReference type="EMBL" id="BSDZ01000080">
    <property type="protein sequence ID" value="GLI69086.1"/>
    <property type="molecule type" value="Genomic_DNA"/>
</dbReference>